<gene>
    <name evidence="6" type="ORF">RJ641_012657</name>
</gene>
<evidence type="ECO:0000256" key="4">
    <source>
        <dbReference type="ARBA" id="ARBA00023136"/>
    </source>
</evidence>
<feature type="transmembrane region" description="Helical" evidence="5">
    <location>
        <begin position="274"/>
        <end position="293"/>
    </location>
</feature>
<comment type="caution">
    <text evidence="6">The sequence shown here is derived from an EMBL/GenBank/DDBJ whole genome shotgun (WGS) entry which is preliminary data.</text>
</comment>
<dbReference type="SUPFAM" id="SSF103481">
    <property type="entry name" value="Multidrug resistance efflux transporter EmrE"/>
    <property type="match status" value="1"/>
</dbReference>
<keyword evidence="3 5" id="KW-1133">Transmembrane helix</keyword>
<evidence type="ECO:0000256" key="5">
    <source>
        <dbReference type="SAM" id="Phobius"/>
    </source>
</evidence>
<dbReference type="InterPro" id="IPR037185">
    <property type="entry name" value="EmrE-like"/>
</dbReference>
<dbReference type="GO" id="GO:0016020">
    <property type="term" value="C:membrane"/>
    <property type="evidence" value="ECO:0007669"/>
    <property type="project" value="InterPro"/>
</dbReference>
<dbReference type="PANTHER" id="PTHR31218">
    <property type="entry name" value="WAT1-RELATED PROTEIN"/>
    <property type="match status" value="1"/>
</dbReference>
<feature type="transmembrane region" description="Helical" evidence="5">
    <location>
        <begin position="107"/>
        <end position="127"/>
    </location>
</feature>
<accession>A0AAN8UUC9</accession>
<keyword evidence="7" id="KW-1185">Reference proteome</keyword>
<reference evidence="6 7" key="1">
    <citation type="submission" date="2023-12" db="EMBL/GenBank/DDBJ databases">
        <title>A high-quality genome assembly for Dillenia turbinata (Dilleniales).</title>
        <authorList>
            <person name="Chanderbali A."/>
        </authorList>
    </citation>
    <scope>NUCLEOTIDE SEQUENCE [LARGE SCALE GENOMIC DNA]</scope>
    <source>
        <strain evidence="6">LSX21</strain>
        <tissue evidence="6">Leaf</tissue>
    </source>
</reference>
<dbReference type="GO" id="GO:0022857">
    <property type="term" value="F:transmembrane transporter activity"/>
    <property type="evidence" value="ECO:0007669"/>
    <property type="project" value="InterPro"/>
</dbReference>
<feature type="transmembrane region" description="Helical" evidence="5">
    <location>
        <begin position="183"/>
        <end position="204"/>
    </location>
</feature>
<evidence type="ECO:0008006" key="8">
    <source>
        <dbReference type="Google" id="ProtNLM"/>
    </source>
</evidence>
<protein>
    <recommendedName>
        <fullName evidence="8">WAT1-related protein</fullName>
    </recommendedName>
</protein>
<organism evidence="6 7">
    <name type="scientific">Dillenia turbinata</name>
    <dbReference type="NCBI Taxonomy" id="194707"/>
    <lineage>
        <taxon>Eukaryota</taxon>
        <taxon>Viridiplantae</taxon>
        <taxon>Streptophyta</taxon>
        <taxon>Embryophyta</taxon>
        <taxon>Tracheophyta</taxon>
        <taxon>Spermatophyta</taxon>
        <taxon>Magnoliopsida</taxon>
        <taxon>eudicotyledons</taxon>
        <taxon>Gunneridae</taxon>
        <taxon>Pentapetalae</taxon>
        <taxon>Dilleniales</taxon>
        <taxon>Dilleniaceae</taxon>
        <taxon>Dillenia</taxon>
    </lineage>
</organism>
<evidence type="ECO:0000256" key="2">
    <source>
        <dbReference type="ARBA" id="ARBA00022692"/>
    </source>
</evidence>
<keyword evidence="2 5" id="KW-0812">Transmembrane</keyword>
<comment type="subcellular location">
    <subcellularLocation>
        <location evidence="1">Membrane</location>
        <topology evidence="1">Multi-pass membrane protein</topology>
    </subcellularLocation>
</comment>
<evidence type="ECO:0000313" key="6">
    <source>
        <dbReference type="EMBL" id="KAK6922150.1"/>
    </source>
</evidence>
<feature type="transmembrane region" description="Helical" evidence="5">
    <location>
        <begin position="299"/>
        <end position="319"/>
    </location>
</feature>
<dbReference type="Proteomes" id="UP001370490">
    <property type="component" value="Unassembled WGS sequence"/>
</dbReference>
<dbReference type="EMBL" id="JBAMMX010000019">
    <property type="protein sequence ID" value="KAK6922150.1"/>
    <property type="molecule type" value="Genomic_DNA"/>
</dbReference>
<evidence type="ECO:0000313" key="7">
    <source>
        <dbReference type="Proteomes" id="UP001370490"/>
    </source>
</evidence>
<dbReference type="AlphaFoldDB" id="A0AAN8UUC9"/>
<evidence type="ECO:0000256" key="3">
    <source>
        <dbReference type="ARBA" id="ARBA00022989"/>
    </source>
</evidence>
<sequence length="349" mass="37124">MEKKNLVALAGPFVGMVIGETVQVGLMISDSPSLFPSLPQVTDASSHDFNPRRMLVSSCLVQISGYTGIYLSSATLCTAMFNLVPGITFVLAVISRMEKLDLKSSSSIAKAVGTIVSIAGAFVVTFYKGPVLLALSSNLNQRFSLSQESNWILGGSLLAADALMSSLYLIVQKAILKKYPAELVIAFLYCLSAAILTAIVTLIMGTNLSDWSLSSNVRLAAVLYSVQLAQFSVGGLCELYVLSCDLQRAAAGVLGYACQVGLCIWCLHKTGPVFVAMFKPLAIAIAIPMGVIFSGDPFYFGSLVGATIIVIGFYSVMWGKVKEHKTISSSEVGNAESSNQQTPLLQNNV</sequence>
<proteinExistence type="predicted"/>
<feature type="transmembrane region" description="Helical" evidence="5">
    <location>
        <begin position="151"/>
        <end position="171"/>
    </location>
</feature>
<keyword evidence="4 5" id="KW-0472">Membrane</keyword>
<name>A0AAN8UUC9_9MAGN</name>
<dbReference type="InterPro" id="IPR030184">
    <property type="entry name" value="WAT1-related"/>
</dbReference>
<evidence type="ECO:0000256" key="1">
    <source>
        <dbReference type="ARBA" id="ARBA00004141"/>
    </source>
</evidence>
<feature type="transmembrane region" description="Helical" evidence="5">
    <location>
        <begin position="69"/>
        <end position="95"/>
    </location>
</feature>